<dbReference type="EMBL" id="BMAV01020402">
    <property type="protein sequence ID" value="GFY73849.1"/>
    <property type="molecule type" value="Genomic_DNA"/>
</dbReference>
<keyword evidence="2" id="KW-1185">Reference proteome</keyword>
<reference evidence="1" key="1">
    <citation type="submission" date="2020-08" db="EMBL/GenBank/DDBJ databases">
        <title>Multicomponent nature underlies the extraordinary mechanical properties of spider dragline silk.</title>
        <authorList>
            <person name="Kono N."/>
            <person name="Nakamura H."/>
            <person name="Mori M."/>
            <person name="Yoshida Y."/>
            <person name="Ohtoshi R."/>
            <person name="Malay A.D."/>
            <person name="Moran D.A.P."/>
            <person name="Tomita M."/>
            <person name="Numata K."/>
            <person name="Arakawa K."/>
        </authorList>
    </citation>
    <scope>NUCLEOTIDE SEQUENCE</scope>
</reference>
<evidence type="ECO:0000313" key="1">
    <source>
        <dbReference type="EMBL" id="GFY73849.1"/>
    </source>
</evidence>
<dbReference type="AlphaFoldDB" id="A0A8X7CI77"/>
<protein>
    <submittedName>
        <fullName evidence="1">Uncharacterized protein</fullName>
    </submittedName>
</protein>
<comment type="caution">
    <text evidence="1">The sequence shown here is derived from an EMBL/GenBank/DDBJ whole genome shotgun (WGS) entry which is preliminary data.</text>
</comment>
<dbReference type="Proteomes" id="UP000886998">
    <property type="component" value="Unassembled WGS sequence"/>
</dbReference>
<proteinExistence type="predicted"/>
<evidence type="ECO:0000313" key="2">
    <source>
        <dbReference type="Proteomes" id="UP000886998"/>
    </source>
</evidence>
<name>A0A8X7CI77_9ARAC</name>
<gene>
    <name evidence="1" type="ORF">TNIN_417731</name>
</gene>
<organism evidence="1 2">
    <name type="scientific">Trichonephila inaurata madagascariensis</name>
    <dbReference type="NCBI Taxonomy" id="2747483"/>
    <lineage>
        <taxon>Eukaryota</taxon>
        <taxon>Metazoa</taxon>
        <taxon>Ecdysozoa</taxon>
        <taxon>Arthropoda</taxon>
        <taxon>Chelicerata</taxon>
        <taxon>Arachnida</taxon>
        <taxon>Araneae</taxon>
        <taxon>Araneomorphae</taxon>
        <taxon>Entelegynae</taxon>
        <taxon>Araneoidea</taxon>
        <taxon>Nephilidae</taxon>
        <taxon>Trichonephila</taxon>
        <taxon>Trichonephila inaurata</taxon>
    </lineage>
</organism>
<accession>A0A8X7CI77</accession>
<sequence>MQSLSAWNNRPPTTAKSMIPCLFFKAFDSKTWRLQVQKQLPQKDIAGGLKMGRNSKKQRRRYKMDVAIQSVQCPARECKYMWTHYYDGIVPTCTGTQFDILP</sequence>